<dbReference type="KEGG" id="mamp:MAMA39_04400"/>
<comment type="cofactor">
    <cofactor evidence="6">
        <name>Fe(2+)</name>
        <dbReference type="ChEBI" id="CHEBI:29033"/>
    </cofactor>
    <text evidence="6">Binds 1 Fe(2+) ion.</text>
</comment>
<evidence type="ECO:0000256" key="3">
    <source>
        <dbReference type="ARBA" id="ARBA00022801"/>
    </source>
</evidence>
<comment type="catalytic activity">
    <reaction evidence="6">
        <text>N-terminal N-formyl-L-methionyl-[peptide] + H2O = N-terminal L-methionyl-[peptide] + formate</text>
        <dbReference type="Rhea" id="RHEA:24420"/>
        <dbReference type="Rhea" id="RHEA-COMP:10639"/>
        <dbReference type="Rhea" id="RHEA-COMP:10640"/>
        <dbReference type="ChEBI" id="CHEBI:15377"/>
        <dbReference type="ChEBI" id="CHEBI:15740"/>
        <dbReference type="ChEBI" id="CHEBI:49298"/>
        <dbReference type="ChEBI" id="CHEBI:64731"/>
        <dbReference type="EC" id="3.5.1.88"/>
    </reaction>
</comment>
<evidence type="ECO:0000313" key="8">
    <source>
        <dbReference type="Proteomes" id="UP000261764"/>
    </source>
</evidence>
<dbReference type="NCBIfam" id="TIGR00079">
    <property type="entry name" value="pept_deformyl"/>
    <property type="match status" value="1"/>
</dbReference>
<keyword evidence="8" id="KW-1185">Reference proteome</keyword>
<protein>
    <recommendedName>
        <fullName evidence="6">Peptide deformylase</fullName>
        <shortName evidence="6">PDF</shortName>
        <ecNumber evidence="6">3.5.1.88</ecNumber>
    </recommendedName>
    <alternativeName>
        <fullName evidence="6">Polypeptide deformylase</fullName>
    </alternativeName>
</protein>
<dbReference type="GO" id="GO:0042586">
    <property type="term" value="F:peptide deformylase activity"/>
    <property type="evidence" value="ECO:0007669"/>
    <property type="project" value="UniProtKB-UniRule"/>
</dbReference>
<dbReference type="HAMAP" id="MF_00163">
    <property type="entry name" value="Pep_deformylase"/>
    <property type="match status" value="1"/>
</dbReference>
<proteinExistence type="inferred from homology"/>
<dbReference type="FunFam" id="3.90.45.10:FF:000002">
    <property type="entry name" value="Peptide deformylase"/>
    <property type="match status" value="1"/>
</dbReference>
<sequence length="173" mass="20065">MRQTCQSVHFPLSNENLQLIKKMMAYVDESYYGNAEKYGIRPGIGIAANQLGQNLQMFYIHFDEDGIEHKYFLINPEMVFASSQKAYLTPGEGCLSVHEDRKGYVIRSNKVIVKGFDYLQNKTIEIVAKDSLLAMCLQHEYDHLQGKLYYDRINPLKPFHSDPEWIKLGRSHE</sequence>
<reference evidence="7 8" key="1">
    <citation type="journal article" date="2015" name="Clin. Infect. Dis.">
        <title>Genomic Investigations unmask Mycoplasma amphoriforme, a new respiratory pathogen.</title>
        <authorList>
            <person name="Gillespie S.H."/>
            <person name="Ling C.L."/>
            <person name="Oravcova K."/>
            <person name="Pinheiro M."/>
            <person name="Wells L."/>
            <person name="Bryant J.M."/>
            <person name="McHugh T.D."/>
            <person name="Bebear C."/>
            <person name="Webster D."/>
            <person name="Harris S.R."/>
            <person name="Seth-Smith H.M."/>
            <person name="Thomson N.R."/>
        </authorList>
    </citation>
    <scope>NUCLEOTIDE SEQUENCE [LARGE SCALE GENOMIC DNA]</scope>
    <source>
        <strain evidence="7 8">A39</strain>
    </source>
</reference>
<feature type="binding site" evidence="6">
    <location>
        <position position="143"/>
    </location>
    <ligand>
        <name>Fe cation</name>
        <dbReference type="ChEBI" id="CHEBI:24875"/>
    </ligand>
</feature>
<feature type="active site" evidence="6">
    <location>
        <position position="140"/>
    </location>
</feature>
<comment type="function">
    <text evidence="6">Removes the formyl group from the N-terminal Met of newly synthesized proteins. Requires at least a dipeptide for an efficient rate of reaction. N-terminal L-methionine is a prerequisite for activity but the enzyme has broad specificity at other positions.</text>
</comment>
<dbReference type="InterPro" id="IPR036821">
    <property type="entry name" value="Peptide_deformylase_sf"/>
</dbReference>
<dbReference type="CDD" id="cd00487">
    <property type="entry name" value="Pep_deformylase"/>
    <property type="match status" value="1"/>
</dbReference>
<feature type="binding site" evidence="6">
    <location>
        <position position="94"/>
    </location>
    <ligand>
        <name>Fe cation</name>
        <dbReference type="ChEBI" id="CHEBI:24875"/>
    </ligand>
</feature>
<dbReference type="PIRSF" id="PIRSF004749">
    <property type="entry name" value="Pep_def"/>
    <property type="match status" value="1"/>
</dbReference>
<accession>A0A292II46</accession>
<name>A0A292II46_9MOLU</name>
<dbReference type="SUPFAM" id="SSF56420">
    <property type="entry name" value="Peptide deformylase"/>
    <property type="match status" value="1"/>
</dbReference>
<dbReference type="EC" id="3.5.1.88" evidence="6"/>
<dbReference type="PANTHER" id="PTHR10458">
    <property type="entry name" value="PEPTIDE DEFORMYLASE"/>
    <property type="match status" value="1"/>
</dbReference>
<dbReference type="AlphaFoldDB" id="A0A292II46"/>
<dbReference type="Proteomes" id="UP000261764">
    <property type="component" value="Chromosome I"/>
</dbReference>
<dbReference type="Pfam" id="PF01327">
    <property type="entry name" value="Pep_deformylase"/>
    <property type="match status" value="1"/>
</dbReference>
<dbReference type="GO" id="GO:0006412">
    <property type="term" value="P:translation"/>
    <property type="evidence" value="ECO:0007669"/>
    <property type="project" value="UniProtKB-UniRule"/>
</dbReference>
<keyword evidence="5 6" id="KW-0408">Iron</keyword>
<keyword evidence="3 6" id="KW-0378">Hydrolase</keyword>
<dbReference type="Gene3D" id="3.90.45.10">
    <property type="entry name" value="Peptide deformylase"/>
    <property type="match status" value="1"/>
</dbReference>
<evidence type="ECO:0000256" key="1">
    <source>
        <dbReference type="ARBA" id="ARBA00010759"/>
    </source>
</evidence>
<dbReference type="InterPro" id="IPR023635">
    <property type="entry name" value="Peptide_deformylase"/>
</dbReference>
<dbReference type="GO" id="GO:0046872">
    <property type="term" value="F:metal ion binding"/>
    <property type="evidence" value="ECO:0007669"/>
    <property type="project" value="UniProtKB-KW"/>
</dbReference>
<keyword evidence="2 6" id="KW-0479">Metal-binding</keyword>
<feature type="binding site" evidence="6">
    <location>
        <position position="139"/>
    </location>
    <ligand>
        <name>Fe cation</name>
        <dbReference type="ChEBI" id="CHEBI:24875"/>
    </ligand>
</feature>
<dbReference type="PANTHER" id="PTHR10458:SF22">
    <property type="entry name" value="PEPTIDE DEFORMYLASE"/>
    <property type="match status" value="1"/>
</dbReference>
<gene>
    <name evidence="6" type="primary">def</name>
    <name evidence="7" type="ORF">MAMA39_04400</name>
</gene>
<dbReference type="PRINTS" id="PR01576">
    <property type="entry name" value="PDEFORMYLASE"/>
</dbReference>
<evidence type="ECO:0000256" key="2">
    <source>
        <dbReference type="ARBA" id="ARBA00022723"/>
    </source>
</evidence>
<keyword evidence="4 6" id="KW-0648">Protein biosynthesis</keyword>
<evidence type="ECO:0000256" key="4">
    <source>
        <dbReference type="ARBA" id="ARBA00022917"/>
    </source>
</evidence>
<comment type="similarity">
    <text evidence="1 6">Belongs to the polypeptide deformylase family.</text>
</comment>
<evidence type="ECO:0000256" key="6">
    <source>
        <dbReference type="HAMAP-Rule" id="MF_00163"/>
    </source>
</evidence>
<dbReference type="EMBL" id="HG937516">
    <property type="protein sequence ID" value="CDN40560.1"/>
    <property type="molecule type" value="Genomic_DNA"/>
</dbReference>
<evidence type="ECO:0000256" key="5">
    <source>
        <dbReference type="ARBA" id="ARBA00023004"/>
    </source>
</evidence>
<evidence type="ECO:0000313" key="7">
    <source>
        <dbReference type="EMBL" id="CDN40560.1"/>
    </source>
</evidence>
<organism evidence="7 8">
    <name type="scientific">Mycoplasma amphoriforme A39</name>
    <dbReference type="NCBI Taxonomy" id="572419"/>
    <lineage>
        <taxon>Bacteria</taxon>
        <taxon>Bacillati</taxon>
        <taxon>Mycoplasmatota</taxon>
        <taxon>Mollicutes</taxon>
        <taxon>Mycoplasmataceae</taxon>
        <taxon>Mycoplasma</taxon>
    </lineage>
</organism>